<keyword evidence="2" id="KW-1185">Reference proteome</keyword>
<protein>
    <recommendedName>
        <fullName evidence="3">BrnT family toxin</fullName>
    </recommendedName>
</protein>
<name>A0A7X0F8G8_9HYPH</name>
<dbReference type="AlphaFoldDB" id="A0A7X0F8G8"/>
<organism evidence="1 2">
    <name type="scientific">Aminobacter aganoensis</name>
    <dbReference type="NCBI Taxonomy" id="83264"/>
    <lineage>
        <taxon>Bacteria</taxon>
        <taxon>Pseudomonadati</taxon>
        <taxon>Pseudomonadota</taxon>
        <taxon>Alphaproteobacteria</taxon>
        <taxon>Hyphomicrobiales</taxon>
        <taxon>Phyllobacteriaceae</taxon>
        <taxon>Aminobacter</taxon>
    </lineage>
</organism>
<dbReference type="Pfam" id="PF04365">
    <property type="entry name" value="BrnT_toxin"/>
    <property type="match status" value="1"/>
</dbReference>
<sequence>MKISFDPAKDEWTRAERGFSLALGAEVIRNKVATFLDDRHDYGEDRFVTFGHVEARLYVCVFTMRDTAVHIISLRKANDREISRYGR</sequence>
<gene>
    <name evidence="1" type="ORF">GGR00_002818</name>
</gene>
<evidence type="ECO:0008006" key="3">
    <source>
        <dbReference type="Google" id="ProtNLM"/>
    </source>
</evidence>
<evidence type="ECO:0000313" key="2">
    <source>
        <dbReference type="Proteomes" id="UP000536262"/>
    </source>
</evidence>
<dbReference type="Proteomes" id="UP000536262">
    <property type="component" value="Unassembled WGS sequence"/>
</dbReference>
<proteinExistence type="predicted"/>
<comment type="caution">
    <text evidence="1">The sequence shown here is derived from an EMBL/GenBank/DDBJ whole genome shotgun (WGS) entry which is preliminary data.</text>
</comment>
<reference evidence="1 2" key="1">
    <citation type="submission" date="2020-08" db="EMBL/GenBank/DDBJ databases">
        <title>Genomic Encyclopedia of Type Strains, Phase IV (KMG-IV): sequencing the most valuable type-strain genomes for metagenomic binning, comparative biology and taxonomic classification.</title>
        <authorList>
            <person name="Goeker M."/>
        </authorList>
    </citation>
    <scope>NUCLEOTIDE SEQUENCE [LARGE SCALE GENOMIC DNA]</scope>
    <source>
        <strain evidence="1 2">DSM 7051</strain>
    </source>
</reference>
<dbReference type="InterPro" id="IPR007460">
    <property type="entry name" value="BrnT_toxin"/>
</dbReference>
<accession>A0A7X0F8G8</accession>
<dbReference type="EMBL" id="JACHOU010000005">
    <property type="protein sequence ID" value="MBB6355022.1"/>
    <property type="molecule type" value="Genomic_DNA"/>
</dbReference>
<dbReference type="Gene3D" id="3.10.450.530">
    <property type="entry name" value="Ribonuclease toxin, BrnT, of type II toxin-antitoxin system"/>
    <property type="match status" value="1"/>
</dbReference>
<dbReference type="RefSeq" id="WP_184699714.1">
    <property type="nucleotide sequence ID" value="NZ_BAABEG010000001.1"/>
</dbReference>
<dbReference type="InterPro" id="IPR038573">
    <property type="entry name" value="BrnT_sf"/>
</dbReference>
<evidence type="ECO:0000313" key="1">
    <source>
        <dbReference type="EMBL" id="MBB6355022.1"/>
    </source>
</evidence>